<keyword evidence="3 9" id="KW-0813">Transport</keyword>
<dbReference type="SUPFAM" id="SSF81345">
    <property type="entry name" value="ABC transporter involved in vitamin B12 uptake, BtuC"/>
    <property type="match status" value="1"/>
</dbReference>
<sequence length="515" mass="54997">MATPALELKGVSTIYEGERVPAIRDIELTLEVGELVAIIGPNGAGKTTLLETINGLLPHTCGQVRVLGQDVSRWGPRLRSEIGYVPQEFQFDETTPVLVKDVVLMGRYGRIGLLRRPTAEDHARAHEALELLGLAELAERPIGKLSGGQQQKALLARALAKEPKILLLDEPFSHLDFATRAAVAELITQWHRKRAVTTLIVLHDLEAIPQSCHRVVLLDGGRIRPDGARRSGSCAPLPSHMGDNAMYGLPWSLILTLLGGAALTGAACGLLGTFVVRLRLSSLGFTMSHAAFAGAALGLAVGIEPLALALVGAILTAAVLGPIAERAKLPADVIIGVLFPLTMALGLIFLYLAPGTAMSSSALGLLWGSLFAMTRADLFWLGGLAGAITLIIWLFFKEFHALLFDRKLAEESGVPTRPFYYLILFLTGVTIALALRLVGGLLVFVLLQSPAATAFQFFYDLKKIFVGAAVLGIIYAGAGLGLSFAFDLPLGSAIVLVSTLGFGLAVWRSPKRRRT</sequence>
<accession>H5SQU5</accession>
<evidence type="ECO:0000256" key="8">
    <source>
        <dbReference type="ARBA" id="ARBA00023136"/>
    </source>
</evidence>
<comment type="subcellular location">
    <subcellularLocation>
        <location evidence="9">Cell membrane</location>
        <topology evidence="9">Multi-pass membrane protein</topology>
    </subcellularLocation>
    <subcellularLocation>
        <location evidence="1">Membrane</location>
        <topology evidence="1">Multi-pass membrane protein</topology>
    </subcellularLocation>
</comment>
<keyword evidence="5" id="KW-0547">Nucleotide-binding</keyword>
<gene>
    <name evidence="12" type="ORF">HGMM_OP2C012</name>
</gene>
<keyword evidence="7 10" id="KW-1133">Transmembrane helix</keyword>
<reference evidence="12" key="2">
    <citation type="journal article" date="2012" name="PLoS ONE">
        <title>A Deeply Branching Thermophilic Bacterium with an Ancient Acetyl-CoA Pathway Dominates a Subsurface Ecosystem.</title>
        <authorList>
            <person name="Takami H."/>
            <person name="Noguchi H."/>
            <person name="Takaki Y."/>
            <person name="Uchiyama I."/>
            <person name="Toyoda A."/>
            <person name="Nishi S."/>
            <person name="Chee G.-J."/>
            <person name="Arai W."/>
            <person name="Nunoura T."/>
            <person name="Itoh T."/>
            <person name="Hattori M."/>
            <person name="Takai K."/>
        </authorList>
    </citation>
    <scope>NUCLEOTIDE SEQUENCE</scope>
</reference>
<dbReference type="InterPro" id="IPR003439">
    <property type="entry name" value="ABC_transporter-like_ATP-bd"/>
</dbReference>
<proteinExistence type="inferred from homology"/>
<dbReference type="Gene3D" id="3.40.50.300">
    <property type="entry name" value="P-loop containing nucleotide triphosphate hydrolases"/>
    <property type="match status" value="1"/>
</dbReference>
<dbReference type="PROSITE" id="PS50893">
    <property type="entry name" value="ABC_TRANSPORTER_2"/>
    <property type="match status" value="1"/>
</dbReference>
<evidence type="ECO:0000256" key="6">
    <source>
        <dbReference type="ARBA" id="ARBA00022840"/>
    </source>
</evidence>
<comment type="similarity">
    <text evidence="2 9">Belongs to the ABC-3 integral membrane protein family.</text>
</comment>
<dbReference type="Gene3D" id="1.10.3470.10">
    <property type="entry name" value="ABC transporter involved in vitamin B12 uptake, BtuC"/>
    <property type="match status" value="1"/>
</dbReference>
<feature type="transmembrane region" description="Helical" evidence="10">
    <location>
        <begin position="306"/>
        <end position="324"/>
    </location>
</feature>
<evidence type="ECO:0000256" key="5">
    <source>
        <dbReference type="ARBA" id="ARBA00022741"/>
    </source>
</evidence>
<organism evidence="12">
    <name type="scientific">Acetithermum autotrophicum</name>
    <dbReference type="NCBI Taxonomy" id="1446466"/>
    <lineage>
        <taxon>Bacteria</taxon>
        <taxon>Candidatus Bipolaricaulota</taxon>
        <taxon>Candidatus Acetithermum</taxon>
    </lineage>
</organism>
<evidence type="ECO:0000256" key="7">
    <source>
        <dbReference type="ARBA" id="ARBA00022989"/>
    </source>
</evidence>
<keyword evidence="6" id="KW-0067">ATP-binding</keyword>
<dbReference type="SMART" id="SM00382">
    <property type="entry name" value="AAA"/>
    <property type="match status" value="1"/>
</dbReference>
<dbReference type="PANTHER" id="PTHR42734">
    <property type="entry name" value="METAL TRANSPORT SYSTEM ATP-BINDING PROTEIN TM_0124-RELATED"/>
    <property type="match status" value="1"/>
</dbReference>
<dbReference type="EMBL" id="AP011801">
    <property type="protein sequence ID" value="BAL58462.1"/>
    <property type="molecule type" value="Genomic_DNA"/>
</dbReference>
<dbReference type="InterPro" id="IPR001626">
    <property type="entry name" value="ABC_TroCD"/>
</dbReference>
<evidence type="ECO:0000256" key="2">
    <source>
        <dbReference type="ARBA" id="ARBA00008034"/>
    </source>
</evidence>
<evidence type="ECO:0000256" key="10">
    <source>
        <dbReference type="SAM" id="Phobius"/>
    </source>
</evidence>
<feature type="domain" description="ABC transporter" evidence="11">
    <location>
        <begin position="6"/>
        <end position="245"/>
    </location>
</feature>
<evidence type="ECO:0000256" key="9">
    <source>
        <dbReference type="RuleBase" id="RU003943"/>
    </source>
</evidence>
<dbReference type="GO" id="GO:0055085">
    <property type="term" value="P:transmembrane transport"/>
    <property type="evidence" value="ECO:0007669"/>
    <property type="project" value="InterPro"/>
</dbReference>
<dbReference type="GO" id="GO:0043190">
    <property type="term" value="C:ATP-binding cassette (ABC) transporter complex"/>
    <property type="evidence" value="ECO:0007669"/>
    <property type="project" value="InterPro"/>
</dbReference>
<feature type="transmembrane region" description="Helical" evidence="10">
    <location>
        <begin position="419"/>
        <end position="444"/>
    </location>
</feature>
<keyword evidence="4 9" id="KW-0812">Transmembrane</keyword>
<feature type="transmembrane region" description="Helical" evidence="10">
    <location>
        <begin position="331"/>
        <end position="351"/>
    </location>
</feature>
<protein>
    <recommendedName>
        <fullName evidence="11">ABC transporter domain-containing protein</fullName>
    </recommendedName>
</protein>
<dbReference type="CDD" id="cd06550">
    <property type="entry name" value="TM_ABC_iron-siderophores_like"/>
    <property type="match status" value="1"/>
</dbReference>
<reference evidence="12" key="1">
    <citation type="journal article" date="2005" name="Environ. Microbiol.">
        <title>Genetic and functional properties of uncultivated thermophilic crenarchaeotes from a subsurface gold mine as revealed by analysis of genome fragments.</title>
        <authorList>
            <person name="Nunoura T."/>
            <person name="Hirayama H."/>
            <person name="Takami H."/>
            <person name="Oida H."/>
            <person name="Nishi S."/>
            <person name="Shimamura S."/>
            <person name="Suzuki Y."/>
            <person name="Inagaki F."/>
            <person name="Takai K."/>
            <person name="Nealson K.H."/>
            <person name="Horikoshi K."/>
        </authorList>
    </citation>
    <scope>NUCLEOTIDE SEQUENCE</scope>
</reference>
<evidence type="ECO:0000256" key="4">
    <source>
        <dbReference type="ARBA" id="ARBA00022692"/>
    </source>
</evidence>
<dbReference type="GO" id="GO:0016887">
    <property type="term" value="F:ATP hydrolysis activity"/>
    <property type="evidence" value="ECO:0007669"/>
    <property type="project" value="InterPro"/>
</dbReference>
<feature type="transmembrane region" description="Helical" evidence="10">
    <location>
        <begin position="490"/>
        <end position="507"/>
    </location>
</feature>
<dbReference type="InterPro" id="IPR037294">
    <property type="entry name" value="ABC_BtuC-like"/>
</dbReference>
<dbReference type="Pfam" id="PF00005">
    <property type="entry name" value="ABC_tran"/>
    <property type="match status" value="1"/>
</dbReference>
<dbReference type="Pfam" id="PF00950">
    <property type="entry name" value="ABC-3"/>
    <property type="match status" value="1"/>
</dbReference>
<dbReference type="InterPro" id="IPR003593">
    <property type="entry name" value="AAA+_ATPase"/>
</dbReference>
<dbReference type="PROSITE" id="PS00211">
    <property type="entry name" value="ABC_TRANSPORTER_1"/>
    <property type="match status" value="1"/>
</dbReference>
<dbReference type="AlphaFoldDB" id="H5SQU5"/>
<evidence type="ECO:0000256" key="1">
    <source>
        <dbReference type="ARBA" id="ARBA00004141"/>
    </source>
</evidence>
<dbReference type="InterPro" id="IPR050153">
    <property type="entry name" value="Metal_Ion_Import_ABC"/>
</dbReference>
<dbReference type="SUPFAM" id="SSF52540">
    <property type="entry name" value="P-loop containing nucleoside triphosphate hydrolases"/>
    <property type="match status" value="1"/>
</dbReference>
<evidence type="ECO:0000259" key="11">
    <source>
        <dbReference type="PROSITE" id="PS50893"/>
    </source>
</evidence>
<feature type="transmembrane region" description="Helical" evidence="10">
    <location>
        <begin position="251"/>
        <end position="276"/>
    </location>
</feature>
<dbReference type="GO" id="GO:0005524">
    <property type="term" value="F:ATP binding"/>
    <property type="evidence" value="ECO:0007669"/>
    <property type="project" value="UniProtKB-KW"/>
</dbReference>
<feature type="transmembrane region" description="Helical" evidence="10">
    <location>
        <begin position="378"/>
        <end position="396"/>
    </location>
</feature>
<keyword evidence="8 10" id="KW-0472">Membrane</keyword>
<dbReference type="InterPro" id="IPR027417">
    <property type="entry name" value="P-loop_NTPase"/>
</dbReference>
<evidence type="ECO:0000256" key="3">
    <source>
        <dbReference type="ARBA" id="ARBA00022448"/>
    </source>
</evidence>
<name>H5SQU5_ACEAU</name>
<dbReference type="InterPro" id="IPR017871">
    <property type="entry name" value="ABC_transporter-like_CS"/>
</dbReference>
<evidence type="ECO:0000313" key="12">
    <source>
        <dbReference type="EMBL" id="BAL58462.1"/>
    </source>
</evidence>
<feature type="transmembrane region" description="Helical" evidence="10">
    <location>
        <begin position="464"/>
        <end position="484"/>
    </location>
</feature>